<name>A0A2A2ZJW6_MYCAV</name>
<accession>A0A2A2ZJW6</accession>
<evidence type="ECO:0000313" key="2">
    <source>
        <dbReference type="EMBL" id="PBA26764.1"/>
    </source>
</evidence>
<sequence>DIRAWIEHWNDNPKPYVWTKTADQILESVANYCKRINNSGH</sequence>
<protein>
    <submittedName>
        <fullName evidence="2">IS630 family transposase</fullName>
    </submittedName>
</protein>
<dbReference type="EMBL" id="NSFD01000025">
    <property type="protein sequence ID" value="PBA26764.1"/>
    <property type="molecule type" value="Genomic_DNA"/>
</dbReference>
<gene>
    <name evidence="2" type="ORF">CKJ66_11005</name>
    <name evidence="1" type="ORF">CKJ66_13360</name>
</gene>
<dbReference type="AlphaFoldDB" id="A0A2A2ZJW6"/>
<reference evidence="2 3" key="1">
    <citation type="submission" date="2017-08" db="EMBL/GenBank/DDBJ databases">
        <title>Phylogenetic analysis of Mycobacterium avium complex whole genomes.</title>
        <authorList>
            <person name="Caverly L.J."/>
            <person name="Spilker T."/>
            <person name="Lipuma J."/>
        </authorList>
    </citation>
    <scope>NUCLEOTIDE SEQUENCE [LARGE SCALE GENOMIC DNA]</scope>
    <source>
        <strain evidence="2 3">FLAC0165</strain>
    </source>
</reference>
<evidence type="ECO:0000313" key="1">
    <source>
        <dbReference type="EMBL" id="PBA26411.1"/>
    </source>
</evidence>
<evidence type="ECO:0000313" key="3">
    <source>
        <dbReference type="Proteomes" id="UP000217768"/>
    </source>
</evidence>
<organism evidence="2 3">
    <name type="scientific">Mycobacterium avium</name>
    <dbReference type="NCBI Taxonomy" id="1764"/>
    <lineage>
        <taxon>Bacteria</taxon>
        <taxon>Bacillati</taxon>
        <taxon>Actinomycetota</taxon>
        <taxon>Actinomycetes</taxon>
        <taxon>Mycobacteriales</taxon>
        <taxon>Mycobacteriaceae</taxon>
        <taxon>Mycobacterium</taxon>
        <taxon>Mycobacterium avium complex (MAC)</taxon>
    </lineage>
</organism>
<comment type="caution">
    <text evidence="2">The sequence shown here is derived from an EMBL/GenBank/DDBJ whole genome shotgun (WGS) entry which is preliminary data.</text>
</comment>
<feature type="non-terminal residue" evidence="2">
    <location>
        <position position="1"/>
    </location>
</feature>
<dbReference type="Proteomes" id="UP000217768">
    <property type="component" value="Unassembled WGS sequence"/>
</dbReference>
<proteinExistence type="predicted"/>
<dbReference type="EMBL" id="NSFD01000035">
    <property type="protein sequence ID" value="PBA26411.1"/>
    <property type="molecule type" value="Genomic_DNA"/>
</dbReference>